<feature type="transmembrane region" description="Helical" evidence="1">
    <location>
        <begin position="20"/>
        <end position="40"/>
    </location>
</feature>
<comment type="caution">
    <text evidence="2">The sequence shown here is derived from an EMBL/GenBank/DDBJ whole genome shotgun (WGS) entry which is preliminary data.</text>
</comment>
<gene>
    <name evidence="2" type="ORF">LCGC14_1340200</name>
</gene>
<sequence>MAIKPIQKFDLKTLGDKPIALWIIFMVIFFFGVAVLQNVFDNAASLELSTLNNSENILADNGTGTILAQTPSSLAATSKNRTWLNFDGINDWVNLSNNSFINTTNINYTYSAWFNASSGLDTDTINYRQILAYDNNPIIGFNNDTGFLAFYLFNTTVQLEVNNSVLLNDSEWHNVIGTKNYNGTTTNLSIWIDGELAETEDHVANFLSEQLNSIVKGISNLSANIDEIRIYNRTLTPTEIIAVNSSGRS</sequence>
<keyword evidence="1" id="KW-0812">Transmembrane</keyword>
<dbReference type="AlphaFoldDB" id="A0A0F9L0A3"/>
<evidence type="ECO:0008006" key="3">
    <source>
        <dbReference type="Google" id="ProtNLM"/>
    </source>
</evidence>
<dbReference type="Pfam" id="PF13385">
    <property type="entry name" value="Laminin_G_3"/>
    <property type="match status" value="1"/>
</dbReference>
<keyword evidence="1" id="KW-1133">Transmembrane helix</keyword>
<organism evidence="2">
    <name type="scientific">marine sediment metagenome</name>
    <dbReference type="NCBI Taxonomy" id="412755"/>
    <lineage>
        <taxon>unclassified sequences</taxon>
        <taxon>metagenomes</taxon>
        <taxon>ecological metagenomes</taxon>
    </lineage>
</organism>
<reference evidence="2" key="1">
    <citation type="journal article" date="2015" name="Nature">
        <title>Complex archaea that bridge the gap between prokaryotes and eukaryotes.</title>
        <authorList>
            <person name="Spang A."/>
            <person name="Saw J.H."/>
            <person name="Jorgensen S.L."/>
            <person name="Zaremba-Niedzwiedzka K."/>
            <person name="Martijn J."/>
            <person name="Lind A.E."/>
            <person name="van Eijk R."/>
            <person name="Schleper C."/>
            <person name="Guy L."/>
            <person name="Ettema T.J."/>
        </authorList>
    </citation>
    <scope>NUCLEOTIDE SEQUENCE</scope>
</reference>
<evidence type="ECO:0000256" key="1">
    <source>
        <dbReference type="SAM" id="Phobius"/>
    </source>
</evidence>
<dbReference type="InterPro" id="IPR013320">
    <property type="entry name" value="ConA-like_dom_sf"/>
</dbReference>
<feature type="non-terminal residue" evidence="2">
    <location>
        <position position="249"/>
    </location>
</feature>
<dbReference type="Gene3D" id="2.60.120.200">
    <property type="match status" value="1"/>
</dbReference>
<proteinExistence type="predicted"/>
<name>A0A0F9L0A3_9ZZZZ</name>
<evidence type="ECO:0000313" key="2">
    <source>
        <dbReference type="EMBL" id="KKM80406.1"/>
    </source>
</evidence>
<dbReference type="EMBL" id="LAZR01008190">
    <property type="protein sequence ID" value="KKM80406.1"/>
    <property type="molecule type" value="Genomic_DNA"/>
</dbReference>
<accession>A0A0F9L0A3</accession>
<protein>
    <recommendedName>
        <fullName evidence="3">LamG-like jellyroll fold domain-containing protein</fullName>
    </recommendedName>
</protein>
<keyword evidence="1" id="KW-0472">Membrane</keyword>
<dbReference type="SUPFAM" id="SSF49899">
    <property type="entry name" value="Concanavalin A-like lectins/glucanases"/>
    <property type="match status" value="1"/>
</dbReference>